<keyword evidence="2" id="KW-1185">Reference proteome</keyword>
<evidence type="ECO:0008006" key="3">
    <source>
        <dbReference type="Google" id="ProtNLM"/>
    </source>
</evidence>
<dbReference type="Proteomes" id="UP001378960">
    <property type="component" value="Unassembled WGS sequence"/>
</dbReference>
<organism evidence="1 2">
    <name type="scientific">Pichia kluyveri</name>
    <name type="common">Yeast</name>
    <dbReference type="NCBI Taxonomy" id="36015"/>
    <lineage>
        <taxon>Eukaryota</taxon>
        <taxon>Fungi</taxon>
        <taxon>Dikarya</taxon>
        <taxon>Ascomycota</taxon>
        <taxon>Saccharomycotina</taxon>
        <taxon>Pichiomycetes</taxon>
        <taxon>Pichiales</taxon>
        <taxon>Pichiaceae</taxon>
        <taxon>Pichia</taxon>
    </lineage>
</organism>
<reference evidence="1 2" key="1">
    <citation type="journal article" date="2023" name="Elife">
        <title>Identification of key yeast species and microbe-microbe interactions impacting larval growth of Drosophila in the wild.</title>
        <authorList>
            <person name="Mure A."/>
            <person name="Sugiura Y."/>
            <person name="Maeda R."/>
            <person name="Honda K."/>
            <person name="Sakurai N."/>
            <person name="Takahashi Y."/>
            <person name="Watada M."/>
            <person name="Katoh T."/>
            <person name="Gotoh A."/>
            <person name="Gotoh Y."/>
            <person name="Taniguchi I."/>
            <person name="Nakamura K."/>
            <person name="Hayashi T."/>
            <person name="Katayama T."/>
            <person name="Uemura T."/>
            <person name="Hattori Y."/>
        </authorList>
    </citation>
    <scope>NUCLEOTIDE SEQUENCE [LARGE SCALE GENOMIC DNA]</scope>
    <source>
        <strain evidence="1 2">PK-24</strain>
    </source>
</reference>
<evidence type="ECO:0000313" key="1">
    <source>
        <dbReference type="EMBL" id="GMM44103.1"/>
    </source>
</evidence>
<dbReference type="EMBL" id="BTGB01000001">
    <property type="protein sequence ID" value="GMM44103.1"/>
    <property type="molecule type" value="Genomic_DNA"/>
</dbReference>
<dbReference type="AlphaFoldDB" id="A0AAV5QXW1"/>
<evidence type="ECO:0000313" key="2">
    <source>
        <dbReference type="Proteomes" id="UP001378960"/>
    </source>
</evidence>
<comment type="caution">
    <text evidence="1">The sequence shown here is derived from an EMBL/GenBank/DDBJ whole genome shotgun (WGS) entry which is preliminary data.</text>
</comment>
<proteinExistence type="predicted"/>
<accession>A0AAV5QXW1</accession>
<sequence>MNDHYIPYNDHLSLQLLSDQLNNNSNNNNSNNNSNNINSNNINVNNNINDYMLINSLSENHLLHNTPINNTNIDSNNNNNLDINIDTIDIDKLNTNLDLNASLTSFLNNISNNISSSTVSSSSPSSLTSSISPSNTKILITNPNPPLYIFNKPNFQIINEVPQMVKLAHRNKDISMLNISDNTKFKEIKLKLLKKLKLNNKNNKSSSSKVTKKKITSIGRPLTPLTKVRLTLIPNLPTLYSMLVTETMNLTDFKNFSKPPLYKEMKNKFKVLKRGFLSERTIYDELLIDEAVDWRFKNTTSNNENIIDTSTNMGAIFPGKSQAVTFLDDNDNDNNNNNNNNDLTSFINNKSNIFPNSIGLDEFNCPVYKSINKAVKEIFKLEEFTFLRITRAAAFEKTGAIVLKMETAKPNDKWLDDDEFDLRLLYKSFTEKEKQYNEGGENSTDIDIIPTPQPFSLEKTSNDEITTTFLKKKIARPRYKSNMRIYLIPRISDVILYTKESMLRRDIVNGTLNLNDQSDPRMIITAFNYENILREFSII</sequence>
<gene>
    <name evidence="1" type="ORF">DAPK24_006780</name>
</gene>
<protein>
    <recommendedName>
        <fullName evidence="3">Required for respiratory growth protein 8, mitochondrial</fullName>
    </recommendedName>
</protein>
<name>A0AAV5QXW1_PICKL</name>